<feature type="compositionally biased region" description="Polar residues" evidence="1">
    <location>
        <begin position="350"/>
        <end position="360"/>
    </location>
</feature>
<feature type="compositionally biased region" description="Polar residues" evidence="1">
    <location>
        <begin position="30"/>
        <end position="45"/>
    </location>
</feature>
<dbReference type="Proteomes" id="UP001373714">
    <property type="component" value="Unassembled WGS sequence"/>
</dbReference>
<feature type="region of interest" description="Disordered" evidence="1">
    <location>
        <begin position="350"/>
        <end position="392"/>
    </location>
</feature>
<dbReference type="EMBL" id="JAVHNS010000012">
    <property type="protein sequence ID" value="KAK6338408.1"/>
    <property type="molecule type" value="Genomic_DNA"/>
</dbReference>
<feature type="region of interest" description="Disordered" evidence="1">
    <location>
        <begin position="222"/>
        <end position="262"/>
    </location>
</feature>
<feature type="compositionally biased region" description="Basic and acidic residues" evidence="1">
    <location>
        <begin position="229"/>
        <end position="246"/>
    </location>
</feature>
<feature type="compositionally biased region" description="Low complexity" evidence="1">
    <location>
        <begin position="134"/>
        <end position="166"/>
    </location>
</feature>
<feature type="region of interest" description="Disordered" evidence="1">
    <location>
        <begin position="30"/>
        <end position="53"/>
    </location>
</feature>
<evidence type="ECO:0000313" key="2">
    <source>
        <dbReference type="EMBL" id="KAK6338408.1"/>
    </source>
</evidence>
<feature type="compositionally biased region" description="Polar residues" evidence="1">
    <location>
        <begin position="444"/>
        <end position="455"/>
    </location>
</feature>
<sequence>MIQPPKTPSTPLDRKFVRRTSVLSCTIATTYRRNSSGPQPLSPAQTPEAEETTVSSMIDSSFWSINDNTTFLADNTTYLQQNSGTKTNPPVSINTVLPVTPDFRQEVDKELEDPFTPFYPLPSSVTIRKRRRSGNSTTSSITSTHSINNNINNNSGGSAGSIRSISPPENARRSLSIHRELFPSITSSAEQMPNHPVYNFEGYKPRSFKSLCEQDIRHEEQFITSHGNIKSEGEDTREDKNDKKEDEGEDIPMDVDCPSPTNPFFTYRPSLSTENKENIDPKSPKALLMASSQHSSSVFTTPPNPGSGGHMNYTAPVSQKAIAARKKMQGVKENARRLSGGLINSSPFVTTSYGSGWNTPDSRKRSTDFKPFKDLNTLPETTTGSISSGSNHGGNYTYSSQFSTPTVQPKKKQFSTYSAFPEQPEGLVSKLGLLDGKKNATFDTSPTNQNYQFQASPAPVTPAPQKILHRSAKSNPEFTDVNYSGPPPAQPSLRNAKKLEELKNRFPRNMYESGSRKRKDLLKIARGELSLDEVCAGGGLKDKNEWSDGEVEEFGIDKEKAYGNDRMVDISWGF</sequence>
<feature type="region of interest" description="Disordered" evidence="1">
    <location>
        <begin position="444"/>
        <end position="463"/>
    </location>
</feature>
<feature type="region of interest" description="Disordered" evidence="1">
    <location>
        <begin position="129"/>
        <end position="169"/>
    </location>
</feature>
<accession>A0AAV9UA92</accession>
<gene>
    <name evidence="2" type="ORF">TWF730_002470</name>
</gene>
<comment type="caution">
    <text evidence="2">The sequence shown here is derived from an EMBL/GenBank/DDBJ whole genome shotgun (WGS) entry which is preliminary data.</text>
</comment>
<protein>
    <submittedName>
        <fullName evidence="2">Uncharacterized protein</fullName>
    </submittedName>
</protein>
<evidence type="ECO:0000313" key="3">
    <source>
        <dbReference type="Proteomes" id="UP001373714"/>
    </source>
</evidence>
<feature type="compositionally biased region" description="Basic and acidic residues" evidence="1">
    <location>
        <begin position="361"/>
        <end position="373"/>
    </location>
</feature>
<feature type="compositionally biased region" description="Low complexity" evidence="1">
    <location>
        <begin position="381"/>
        <end position="392"/>
    </location>
</feature>
<name>A0AAV9UA92_9PEZI</name>
<reference evidence="2 3" key="1">
    <citation type="submission" date="2019-10" db="EMBL/GenBank/DDBJ databases">
        <authorList>
            <person name="Palmer J.M."/>
        </authorList>
    </citation>
    <scope>NUCLEOTIDE SEQUENCE [LARGE SCALE GENOMIC DNA]</scope>
    <source>
        <strain evidence="2 3">TWF730</strain>
    </source>
</reference>
<evidence type="ECO:0000256" key="1">
    <source>
        <dbReference type="SAM" id="MobiDB-lite"/>
    </source>
</evidence>
<organism evidence="2 3">
    <name type="scientific">Orbilia blumenaviensis</name>
    <dbReference type="NCBI Taxonomy" id="1796055"/>
    <lineage>
        <taxon>Eukaryota</taxon>
        <taxon>Fungi</taxon>
        <taxon>Dikarya</taxon>
        <taxon>Ascomycota</taxon>
        <taxon>Pezizomycotina</taxon>
        <taxon>Orbiliomycetes</taxon>
        <taxon>Orbiliales</taxon>
        <taxon>Orbiliaceae</taxon>
        <taxon>Orbilia</taxon>
    </lineage>
</organism>
<keyword evidence="3" id="KW-1185">Reference proteome</keyword>
<proteinExistence type="predicted"/>
<dbReference type="AlphaFoldDB" id="A0AAV9UA92"/>